<dbReference type="InterPro" id="IPR001478">
    <property type="entry name" value="PDZ"/>
</dbReference>
<dbReference type="SMART" id="SM00228">
    <property type="entry name" value="PDZ"/>
    <property type="match status" value="1"/>
</dbReference>
<dbReference type="InterPro" id="IPR043504">
    <property type="entry name" value="Peptidase_S1_PA_chymotrypsin"/>
</dbReference>
<dbReference type="Pfam" id="PF13180">
    <property type="entry name" value="PDZ_2"/>
    <property type="match status" value="1"/>
</dbReference>
<evidence type="ECO:0000313" key="7">
    <source>
        <dbReference type="Proteomes" id="UP000295447"/>
    </source>
</evidence>
<dbReference type="GO" id="GO:0006508">
    <property type="term" value="P:proteolysis"/>
    <property type="evidence" value="ECO:0007669"/>
    <property type="project" value="UniProtKB-KW"/>
</dbReference>
<keyword evidence="7" id="KW-1185">Reference proteome</keyword>
<keyword evidence="4" id="KW-1133">Transmembrane helix</keyword>
<gene>
    <name evidence="6" type="ORF">EV650_0724</name>
</gene>
<feature type="transmembrane region" description="Helical" evidence="4">
    <location>
        <begin position="7"/>
        <end position="31"/>
    </location>
</feature>
<dbReference type="RefSeq" id="WP_202874359.1">
    <property type="nucleotide sequence ID" value="NZ_SODF01000001.1"/>
</dbReference>
<dbReference type="PANTHER" id="PTHR43343">
    <property type="entry name" value="PEPTIDASE S12"/>
    <property type="match status" value="1"/>
</dbReference>
<dbReference type="PRINTS" id="PR00834">
    <property type="entry name" value="PROTEASES2C"/>
</dbReference>
<keyword evidence="4" id="KW-0812">Transmembrane</keyword>
<dbReference type="PANTHER" id="PTHR43343:SF3">
    <property type="entry name" value="PROTEASE DO-LIKE 8, CHLOROPLASTIC"/>
    <property type="match status" value="1"/>
</dbReference>
<keyword evidence="4" id="KW-0472">Membrane</keyword>
<protein>
    <submittedName>
        <fullName evidence="6">Putative serine protease PepD</fullName>
    </submittedName>
</protein>
<dbReference type="Gene3D" id="2.40.10.10">
    <property type="entry name" value="Trypsin-like serine proteases"/>
    <property type="match status" value="2"/>
</dbReference>
<dbReference type="Gene3D" id="2.30.42.10">
    <property type="match status" value="1"/>
</dbReference>
<evidence type="ECO:0000256" key="4">
    <source>
        <dbReference type="SAM" id="Phobius"/>
    </source>
</evidence>
<evidence type="ECO:0000256" key="3">
    <source>
        <dbReference type="ARBA" id="ARBA00022801"/>
    </source>
</evidence>
<accession>A0A4R7ZUV4</accession>
<organism evidence="6 7">
    <name type="scientific">Kribbella kalugense</name>
    <dbReference type="NCBI Taxonomy" id="2512221"/>
    <lineage>
        <taxon>Bacteria</taxon>
        <taxon>Bacillati</taxon>
        <taxon>Actinomycetota</taxon>
        <taxon>Actinomycetes</taxon>
        <taxon>Propionibacteriales</taxon>
        <taxon>Kribbellaceae</taxon>
        <taxon>Kribbella</taxon>
    </lineage>
</organism>
<reference evidence="6 7" key="1">
    <citation type="submission" date="2019-03" db="EMBL/GenBank/DDBJ databases">
        <title>Genomic Encyclopedia of Type Strains, Phase III (KMG-III): the genomes of soil and plant-associated and newly described type strains.</title>
        <authorList>
            <person name="Whitman W."/>
        </authorList>
    </citation>
    <scope>NUCLEOTIDE SEQUENCE [LARGE SCALE GENOMIC DNA]</scope>
    <source>
        <strain evidence="6 7">VKM Ac-2570</strain>
    </source>
</reference>
<evidence type="ECO:0000313" key="6">
    <source>
        <dbReference type="EMBL" id="TDW21893.1"/>
    </source>
</evidence>
<comment type="similarity">
    <text evidence="1">Belongs to the peptidase S1C family.</text>
</comment>
<dbReference type="InterPro" id="IPR051201">
    <property type="entry name" value="Chloro_Bact_Ser_Proteases"/>
</dbReference>
<dbReference type="SUPFAM" id="SSF50494">
    <property type="entry name" value="Trypsin-like serine proteases"/>
    <property type="match status" value="1"/>
</dbReference>
<dbReference type="EMBL" id="SODF01000001">
    <property type="protein sequence ID" value="TDW21893.1"/>
    <property type="molecule type" value="Genomic_DNA"/>
</dbReference>
<dbReference type="Pfam" id="PF13365">
    <property type="entry name" value="Trypsin_2"/>
    <property type="match status" value="1"/>
</dbReference>
<evidence type="ECO:0000259" key="5">
    <source>
        <dbReference type="PROSITE" id="PS50106"/>
    </source>
</evidence>
<feature type="domain" description="PDZ" evidence="5">
    <location>
        <begin position="303"/>
        <end position="351"/>
    </location>
</feature>
<dbReference type="InterPro" id="IPR009003">
    <property type="entry name" value="Peptidase_S1_PA"/>
</dbReference>
<evidence type="ECO:0000256" key="2">
    <source>
        <dbReference type="ARBA" id="ARBA00022670"/>
    </source>
</evidence>
<dbReference type="InterPro" id="IPR036034">
    <property type="entry name" value="PDZ_sf"/>
</dbReference>
<keyword evidence="3" id="KW-0378">Hydrolase</keyword>
<evidence type="ECO:0000256" key="1">
    <source>
        <dbReference type="ARBA" id="ARBA00010541"/>
    </source>
</evidence>
<dbReference type="SUPFAM" id="SSF50156">
    <property type="entry name" value="PDZ domain-like"/>
    <property type="match status" value="1"/>
</dbReference>
<comment type="caution">
    <text evidence="6">The sequence shown here is derived from an EMBL/GenBank/DDBJ whole genome shotgun (WGS) entry which is preliminary data.</text>
</comment>
<proteinExistence type="inferred from homology"/>
<sequence>MSVARSRLLIVAIAEAVIVAALVIALVVVSIRRSGGTANASSATGQADPGTAMCAAIPLANQVLPSIVTISASRGVQGGTGSGQVFRDGGYILTNDHVISPAAGGAGGSVSVQYSDGHNSDATIVGRDPSTDLAVLKAADEAKGYPVIGLGSSADLQVGQPVVALGAPLGLASTVTSGIISALDRYVPVPGDNVTHHLIGAIQTDAAINPGNSGGALVNCAGKLVGVNAAIATVPNASGVSGGGSVGLGFAIPVDLAKPIADQLIKTGKPGHPTTGLQVQEIPPAVAQASGAPAGLFVLASTGPAVTAGLKPGDVITKVDGQPAVSSEQIVVATLTRQAGDDLKLTYVRAGTSTDTTLTLAAP</sequence>
<dbReference type="PROSITE" id="PS50106">
    <property type="entry name" value="PDZ"/>
    <property type="match status" value="1"/>
</dbReference>
<name>A0A4R7ZUV4_9ACTN</name>
<dbReference type="Proteomes" id="UP000295447">
    <property type="component" value="Unassembled WGS sequence"/>
</dbReference>
<dbReference type="InterPro" id="IPR001940">
    <property type="entry name" value="Peptidase_S1C"/>
</dbReference>
<dbReference type="AlphaFoldDB" id="A0A4R7ZUV4"/>
<keyword evidence="2 6" id="KW-0645">Protease</keyword>
<dbReference type="GO" id="GO:0004252">
    <property type="term" value="F:serine-type endopeptidase activity"/>
    <property type="evidence" value="ECO:0007669"/>
    <property type="project" value="InterPro"/>
</dbReference>